<feature type="domain" description="Glycoside hydrolase family 31 TIM barrel" evidence="12">
    <location>
        <begin position="580"/>
        <end position="906"/>
    </location>
</feature>
<feature type="region of interest" description="Disordered" evidence="10">
    <location>
        <begin position="49"/>
        <end position="69"/>
    </location>
</feature>
<dbReference type="GO" id="GO:0005783">
    <property type="term" value="C:endoplasmic reticulum"/>
    <property type="evidence" value="ECO:0007669"/>
    <property type="project" value="UniProtKB-SubCell"/>
</dbReference>
<evidence type="ECO:0000259" key="14">
    <source>
        <dbReference type="Pfam" id="PF17137"/>
    </source>
</evidence>
<keyword evidence="4" id="KW-0732">Signal</keyword>
<evidence type="ECO:0000256" key="11">
    <source>
        <dbReference type="SAM" id="Phobius"/>
    </source>
</evidence>
<dbReference type="Gene3D" id="3.20.20.80">
    <property type="entry name" value="Glycosidases"/>
    <property type="match status" value="2"/>
</dbReference>
<evidence type="ECO:0000256" key="2">
    <source>
        <dbReference type="ARBA" id="ARBA00004833"/>
    </source>
</evidence>
<dbReference type="OrthoDB" id="3237269at2759"/>
<organism evidence="16 17">
    <name type="scientific">Trichinella spiralis</name>
    <name type="common">Trichina worm</name>
    <dbReference type="NCBI Taxonomy" id="6334"/>
    <lineage>
        <taxon>Eukaryota</taxon>
        <taxon>Metazoa</taxon>
        <taxon>Ecdysozoa</taxon>
        <taxon>Nematoda</taxon>
        <taxon>Enoplea</taxon>
        <taxon>Dorylaimia</taxon>
        <taxon>Trichinellida</taxon>
        <taxon>Trichinellidae</taxon>
        <taxon>Trichinella</taxon>
    </lineage>
</organism>
<evidence type="ECO:0000256" key="5">
    <source>
        <dbReference type="ARBA" id="ARBA00022801"/>
    </source>
</evidence>
<dbReference type="GO" id="GO:0005975">
    <property type="term" value="P:carbohydrate metabolic process"/>
    <property type="evidence" value="ECO:0007669"/>
    <property type="project" value="InterPro"/>
</dbReference>
<keyword evidence="11" id="KW-0472">Membrane</keyword>
<evidence type="ECO:0000256" key="3">
    <source>
        <dbReference type="ARBA" id="ARBA00007806"/>
    </source>
</evidence>
<dbReference type="InterPro" id="IPR017853">
    <property type="entry name" value="GH"/>
</dbReference>
<dbReference type="InterPro" id="IPR013780">
    <property type="entry name" value="Glyco_hydro_b"/>
</dbReference>
<protein>
    <recommendedName>
        <fullName evidence="9">Glucosidase II subunit alpha</fullName>
    </recommendedName>
</protein>
<reference evidence="16 17" key="1">
    <citation type="submission" date="2015-01" db="EMBL/GenBank/DDBJ databases">
        <title>Evolution of Trichinella species and genotypes.</title>
        <authorList>
            <person name="Korhonen P.K."/>
            <person name="Edoardo P."/>
            <person name="Giuseppe L.R."/>
            <person name="Gasser R.B."/>
        </authorList>
    </citation>
    <scope>NUCLEOTIDE SEQUENCE [LARGE SCALE GENOMIC DNA]</scope>
    <source>
        <strain evidence="16">ISS3</strain>
    </source>
</reference>
<dbReference type="CDD" id="cd14752">
    <property type="entry name" value="GH31_N"/>
    <property type="match status" value="1"/>
</dbReference>
<proteinExistence type="inferred from homology"/>
<dbReference type="GO" id="GO:0090599">
    <property type="term" value="F:alpha-glucosidase activity"/>
    <property type="evidence" value="ECO:0007669"/>
    <property type="project" value="UniProtKB-ARBA"/>
</dbReference>
<dbReference type="GO" id="GO:0006491">
    <property type="term" value="P:N-glycan processing"/>
    <property type="evidence" value="ECO:0007669"/>
    <property type="project" value="TreeGrafter"/>
</dbReference>
<name>A0A0V1BP81_TRISP</name>
<keyword evidence="8" id="KW-0326">Glycosidase</keyword>
<comment type="pathway">
    <text evidence="2">Glycan metabolism; N-glycan metabolism.</text>
</comment>
<evidence type="ECO:0000256" key="8">
    <source>
        <dbReference type="ARBA" id="ARBA00023295"/>
    </source>
</evidence>
<dbReference type="Pfam" id="PF01055">
    <property type="entry name" value="Glyco_hydro_31_2nd"/>
    <property type="match status" value="1"/>
</dbReference>
<dbReference type="STRING" id="6334.A0A0V1BP81"/>
<dbReference type="Pfam" id="PF13802">
    <property type="entry name" value="Gal_mutarotas_2"/>
    <property type="match status" value="1"/>
</dbReference>
<evidence type="ECO:0000256" key="7">
    <source>
        <dbReference type="ARBA" id="ARBA00023180"/>
    </source>
</evidence>
<dbReference type="FunCoup" id="A0A0V1BP81">
    <property type="interactions" value="1949"/>
</dbReference>
<feature type="transmembrane region" description="Helical" evidence="11">
    <location>
        <begin position="153"/>
        <end position="170"/>
    </location>
</feature>
<feature type="domain" description="Glycoside hydrolase family 31 N-terminal" evidence="13">
    <location>
        <begin position="263"/>
        <end position="517"/>
    </location>
</feature>
<dbReference type="SUPFAM" id="SSF51011">
    <property type="entry name" value="Glycosyl hydrolase domain"/>
    <property type="match status" value="1"/>
</dbReference>
<dbReference type="PANTHER" id="PTHR22762:SF54">
    <property type="entry name" value="BCDNA.GH04962"/>
    <property type="match status" value="1"/>
</dbReference>
<evidence type="ECO:0000313" key="17">
    <source>
        <dbReference type="Proteomes" id="UP000054776"/>
    </source>
</evidence>
<evidence type="ECO:0000259" key="15">
    <source>
        <dbReference type="Pfam" id="PF21365"/>
    </source>
</evidence>
<feature type="region of interest" description="Disordered" evidence="10">
    <location>
        <begin position="383"/>
        <end position="407"/>
    </location>
</feature>
<feature type="domain" description="DUF5110" evidence="14">
    <location>
        <begin position="1040"/>
        <end position="1074"/>
    </location>
</feature>
<dbReference type="Pfam" id="PF17137">
    <property type="entry name" value="DUF5110"/>
    <property type="match status" value="1"/>
</dbReference>
<sequence length="1209" mass="138608">MQCNRCDVVCSGSGRRGGRAAGLIPTAPKTKIKDHTSHNIQRCYLDKPQGGGCQQDNTESNFPVRPPAPSPATRWLRAVVGSNSIDVMSWSRGESGTKRSNAPNPVGRSTAELEADLLAPVGESLHRIEFFIFEQVNLLFFSVVFKFTSKMRLFLTTFIFIALLCQVAAVDRSKFKNCAQSSFCRQCAYFRRQRNFKPTISPYSILPQSVSVSGSGFHAEIQCGKGRSLLKMTLQNLQVGAVRLIIDEKEPLRERFRPLQALNGEPVTSDFISTEIGSDMAVLKVAANKEVVVMFKPLRLDMFVDKNLVMSFNGDGRFNFETFKEKPKELEDNAEPKPLTLFNRLFDYVQTSVLKWLKPLQSEQNPADEASENKKYEQNQGVAYDRDGNPINDAEHPLEEGGGVEQNAHEEEEDTDGLWTEHFHTFTDSKPYGPSSVAADISFIGFRHVFGLPEHADSLVLRDTNQTDPYRLYNLDVFQYEVDSPMALYGAAPYMIAHSAKATVGAFWLNSAEGWFDVSYEPDDSSLLKNLFSRFFANDKLPVAKTHWMFETGSVDIFFLFGPKPDDIFRQYSTLTGVNPLPPYFALGKHVSRWNFIDMNDVRQTDAGYDLHDIPYDVIWLDIEHTYGKRYFTWDPIKFSNPAEMIRNISAKGRKMVAVVDPHIKKDENWDLYQEALEKDYYVKDVNNRVYEGWCWPGAAVYLDFLNPEVRKWYANKYQFSEYKGSTEDLYVWNDMNEPSVFSGPEVSMPRDNIHFGGLEHREVHNVYGLFHHMSTFDGLYQRSNGKKRPFVLTRSFFIGSQRYANVWTGDNAAQWSHLRISNPMVLSLGIAGFPFTGADIGGFFGNPDEELIVRWYQVGIFHSFFRVHSELNTRRREPWFFSEQTKALLRDIVRLRYSLLPYWYTGCYEHTKNGWPIVRPMWTEFPTDTALFNEEKQFMIGRGTVQRRCLMARPVTEPGESSVHVYLPDEKSEWYDWFTHIPIVGPGVVQVATPLEKIPLFVRGGCIVPIKERMRRSSGLSHQDPFTLIMALNKDGTFANGTLYLDDGDSYEYKNGQYLYQYFVYSGDKKSGSLMSTTMHPNANYNTNAWIEKIVILGLQFYPTDVHVFRADYVPKKLNFVFDNQKMMLTIRKPEVPYLFLACNIATVILKWRNGLSSLVMRKSENIDCIMSVVLEKCQKIFIHRDYSSGMAVRFQTKLPPELVGRVR</sequence>
<dbReference type="PANTHER" id="PTHR22762">
    <property type="entry name" value="ALPHA-GLUCOSIDASE"/>
    <property type="match status" value="1"/>
</dbReference>
<keyword evidence="7" id="KW-0325">Glycoprotein</keyword>
<dbReference type="InterPro" id="IPR048395">
    <property type="entry name" value="Glyco_hydro_31_C"/>
</dbReference>
<comment type="subcellular location">
    <subcellularLocation>
        <location evidence="1">Endoplasmic reticulum</location>
    </subcellularLocation>
</comment>
<dbReference type="SUPFAM" id="SSF51445">
    <property type="entry name" value="(Trans)glycosidases"/>
    <property type="match status" value="1"/>
</dbReference>
<keyword evidence="6" id="KW-0256">Endoplasmic reticulum</keyword>
<evidence type="ECO:0000313" key="16">
    <source>
        <dbReference type="EMBL" id="KRY38689.1"/>
    </source>
</evidence>
<dbReference type="EMBL" id="JYDH01000023">
    <property type="protein sequence ID" value="KRY38689.1"/>
    <property type="molecule type" value="Genomic_DNA"/>
</dbReference>
<evidence type="ECO:0000259" key="12">
    <source>
        <dbReference type="Pfam" id="PF01055"/>
    </source>
</evidence>
<feature type="domain" description="Glycosyl hydrolase family 31 C-terminal" evidence="15">
    <location>
        <begin position="915"/>
        <end position="1009"/>
    </location>
</feature>
<dbReference type="SUPFAM" id="SSF74650">
    <property type="entry name" value="Galactose mutarotase-like"/>
    <property type="match status" value="1"/>
</dbReference>
<dbReference type="InterPro" id="IPR030458">
    <property type="entry name" value="Glyco_hydro_31_AS"/>
</dbReference>
<feature type="compositionally biased region" description="Basic and acidic residues" evidence="10">
    <location>
        <begin position="384"/>
        <end position="399"/>
    </location>
</feature>
<dbReference type="Gene3D" id="2.60.40.1180">
    <property type="entry name" value="Golgi alpha-mannosidase II"/>
    <property type="match status" value="2"/>
</dbReference>
<dbReference type="InParanoid" id="A0A0V1BP81"/>
<dbReference type="InterPro" id="IPR025887">
    <property type="entry name" value="Glyco_hydro_31_N_dom"/>
</dbReference>
<comment type="caution">
    <text evidence="16">The sequence shown here is derived from an EMBL/GenBank/DDBJ whole genome shotgun (WGS) entry which is preliminary data.</text>
</comment>
<dbReference type="InterPro" id="IPR000322">
    <property type="entry name" value="Glyco_hydro_31_TIM"/>
</dbReference>
<comment type="similarity">
    <text evidence="3">Belongs to the glycosyl hydrolase 31 family.</text>
</comment>
<dbReference type="Gene3D" id="2.60.40.1760">
    <property type="entry name" value="glycosyl hydrolase (family 31)"/>
    <property type="match status" value="1"/>
</dbReference>
<evidence type="ECO:0000256" key="9">
    <source>
        <dbReference type="ARBA" id="ARBA00042895"/>
    </source>
</evidence>
<keyword evidence="5" id="KW-0378">Hydrolase</keyword>
<dbReference type="CDD" id="cd06603">
    <property type="entry name" value="GH31_GANC_GANAB_alpha"/>
    <property type="match status" value="1"/>
</dbReference>
<evidence type="ECO:0000256" key="1">
    <source>
        <dbReference type="ARBA" id="ARBA00004240"/>
    </source>
</evidence>
<dbReference type="GO" id="GO:0030246">
    <property type="term" value="F:carbohydrate binding"/>
    <property type="evidence" value="ECO:0007669"/>
    <property type="project" value="InterPro"/>
</dbReference>
<dbReference type="Proteomes" id="UP000054776">
    <property type="component" value="Unassembled WGS sequence"/>
</dbReference>
<keyword evidence="11" id="KW-1133">Transmembrane helix</keyword>
<dbReference type="InterPro" id="IPR033403">
    <property type="entry name" value="DUF5110"/>
</dbReference>
<dbReference type="PROSITE" id="PS00129">
    <property type="entry name" value="GLYCOSYL_HYDROL_F31_1"/>
    <property type="match status" value="1"/>
</dbReference>
<keyword evidence="17" id="KW-1185">Reference proteome</keyword>
<gene>
    <name evidence="16" type="primary">Ganab</name>
    <name evidence="16" type="ORF">T01_6214</name>
</gene>
<keyword evidence="11" id="KW-0812">Transmembrane</keyword>
<evidence type="ECO:0000256" key="4">
    <source>
        <dbReference type="ARBA" id="ARBA00022729"/>
    </source>
</evidence>
<evidence type="ECO:0000256" key="10">
    <source>
        <dbReference type="SAM" id="MobiDB-lite"/>
    </source>
</evidence>
<dbReference type="AlphaFoldDB" id="A0A0V1BP81"/>
<dbReference type="Pfam" id="PF21365">
    <property type="entry name" value="Glyco_hydro_31_3rd"/>
    <property type="match status" value="1"/>
</dbReference>
<evidence type="ECO:0000256" key="6">
    <source>
        <dbReference type="ARBA" id="ARBA00022824"/>
    </source>
</evidence>
<accession>A0A0V1BP81</accession>
<dbReference type="InterPro" id="IPR011013">
    <property type="entry name" value="Gal_mutarotase_sf_dom"/>
</dbReference>
<evidence type="ECO:0000259" key="13">
    <source>
        <dbReference type="Pfam" id="PF13802"/>
    </source>
</evidence>